<evidence type="ECO:0008006" key="3">
    <source>
        <dbReference type="Google" id="ProtNLM"/>
    </source>
</evidence>
<proteinExistence type="predicted"/>
<evidence type="ECO:0000313" key="1">
    <source>
        <dbReference type="EMBL" id="AWG26392.1"/>
    </source>
</evidence>
<dbReference type="AlphaFoldDB" id="A0A2S1LRU8"/>
<keyword evidence="2" id="KW-1185">Reference proteome</keyword>
<dbReference type="RefSeq" id="WP_108737917.1">
    <property type="nucleotide sequence ID" value="NZ_CP020919.1"/>
</dbReference>
<dbReference type="Pfam" id="PF11042">
    <property type="entry name" value="DUF2750"/>
    <property type="match status" value="1"/>
</dbReference>
<gene>
    <name evidence="1" type="ORF">FK004_14730</name>
</gene>
<dbReference type="InterPro" id="IPR021284">
    <property type="entry name" value="DUF2750"/>
</dbReference>
<evidence type="ECO:0000313" key="2">
    <source>
        <dbReference type="Proteomes" id="UP000244677"/>
    </source>
</evidence>
<dbReference type="KEGG" id="fki:FK004_14730"/>
<reference evidence="1 2" key="1">
    <citation type="submission" date="2017-04" db="EMBL/GenBank/DDBJ databases">
        <title>Complete genome sequence of Flavobacterium kingsejong AJ004.</title>
        <authorList>
            <person name="Lee P.C."/>
        </authorList>
    </citation>
    <scope>NUCLEOTIDE SEQUENCE [LARGE SCALE GENOMIC DNA]</scope>
    <source>
        <strain evidence="1 2">AJ004</strain>
    </source>
</reference>
<name>A0A2S1LRU8_9FLAO</name>
<dbReference type="EMBL" id="CP020919">
    <property type="protein sequence ID" value="AWG26392.1"/>
    <property type="molecule type" value="Genomic_DNA"/>
</dbReference>
<accession>A0A2S1LRU8</accession>
<dbReference type="OrthoDB" id="2936081at2"/>
<protein>
    <recommendedName>
        <fullName evidence="3">DUF2750 domain-containing protein</fullName>
    </recommendedName>
</protein>
<sequence length="155" mass="17801">MSDENIQLEERYKNFLATICETQKVYGLESNDGFATSDSNDYTDENGEPVEILCFWSKKALAEKSANNDWADFTAVEIPLNEFIENWCVGMSNDALLIGTDFDENLSGLEIEPLELVLEIIQELKDLQKELVFQNFENLEDIENQIMEILKDSEE</sequence>
<organism evidence="1 2">
    <name type="scientific">Flavobacterium kingsejongi</name>
    <dbReference type="NCBI Taxonomy" id="1678728"/>
    <lineage>
        <taxon>Bacteria</taxon>
        <taxon>Pseudomonadati</taxon>
        <taxon>Bacteroidota</taxon>
        <taxon>Flavobacteriia</taxon>
        <taxon>Flavobacteriales</taxon>
        <taxon>Flavobacteriaceae</taxon>
        <taxon>Flavobacterium</taxon>
    </lineage>
</organism>
<dbReference type="Proteomes" id="UP000244677">
    <property type="component" value="Chromosome"/>
</dbReference>